<name>A0A931MWL0_9BACI</name>
<keyword evidence="1" id="KW-1133">Transmembrane helix</keyword>
<keyword evidence="1" id="KW-0812">Transmembrane</keyword>
<proteinExistence type="predicted"/>
<evidence type="ECO:0000313" key="2">
    <source>
        <dbReference type="EMBL" id="MBH0231404.1"/>
    </source>
</evidence>
<dbReference type="EMBL" id="JADZSC010000003">
    <property type="protein sequence ID" value="MBH0231404.1"/>
    <property type="molecule type" value="Genomic_DNA"/>
</dbReference>
<dbReference type="Proteomes" id="UP000614490">
    <property type="component" value="Unassembled WGS sequence"/>
</dbReference>
<feature type="transmembrane region" description="Helical" evidence="1">
    <location>
        <begin position="48"/>
        <end position="69"/>
    </location>
</feature>
<protein>
    <submittedName>
        <fullName evidence="2">Uncharacterized protein</fullName>
    </submittedName>
</protein>
<accession>A0A931MWL0</accession>
<sequence length="71" mass="8051">MEWVRAALGAASILIILYLLGSTPRLMKEIKREQILTRSVQKKYEKNSSLDLFFIVIATLFGIVSILLARV</sequence>
<evidence type="ECO:0000256" key="1">
    <source>
        <dbReference type="SAM" id="Phobius"/>
    </source>
</evidence>
<dbReference type="AlphaFoldDB" id="A0A931MWL0"/>
<feature type="transmembrane region" description="Helical" evidence="1">
    <location>
        <begin position="6"/>
        <end position="27"/>
    </location>
</feature>
<organism evidence="2 3">
    <name type="scientific">Halobacillus yeomjeoni</name>
    <dbReference type="NCBI Taxonomy" id="311194"/>
    <lineage>
        <taxon>Bacteria</taxon>
        <taxon>Bacillati</taxon>
        <taxon>Bacillota</taxon>
        <taxon>Bacilli</taxon>
        <taxon>Bacillales</taxon>
        <taxon>Bacillaceae</taxon>
        <taxon>Halobacillus</taxon>
    </lineage>
</organism>
<keyword evidence="1" id="KW-0472">Membrane</keyword>
<evidence type="ECO:0000313" key="3">
    <source>
        <dbReference type="Proteomes" id="UP000614490"/>
    </source>
</evidence>
<dbReference type="RefSeq" id="WP_197318029.1">
    <property type="nucleotide sequence ID" value="NZ_JADZSC010000003.1"/>
</dbReference>
<comment type="caution">
    <text evidence="2">The sequence shown here is derived from an EMBL/GenBank/DDBJ whole genome shotgun (WGS) entry which is preliminary data.</text>
</comment>
<keyword evidence="3" id="KW-1185">Reference proteome</keyword>
<reference evidence="2 3" key="1">
    <citation type="journal article" date="2005" name="Int. J. Syst. Evol. Microbiol.">
        <title>Halobacillus yeomjeoni sp. nov., isolated from a marine solar saltern in Korea.</title>
        <authorList>
            <person name="Yoon J.H."/>
            <person name="Kang S.J."/>
            <person name="Lee C.H."/>
            <person name="Oh H.W."/>
            <person name="Oh T.K."/>
        </authorList>
    </citation>
    <scope>NUCLEOTIDE SEQUENCE [LARGE SCALE GENOMIC DNA]</scope>
    <source>
        <strain evidence="2 3">KCTC 3957</strain>
    </source>
</reference>
<gene>
    <name evidence="2" type="ORF">H0267_14345</name>
</gene>